<feature type="domain" description="Gnk2-homologous" evidence="20">
    <location>
        <begin position="50"/>
        <end position="157"/>
    </location>
</feature>
<dbReference type="FunFam" id="1.10.510.10:FF:000129">
    <property type="entry name" value="cysteine-rich receptor-like protein kinase 10"/>
    <property type="match status" value="1"/>
</dbReference>
<evidence type="ECO:0008006" key="23">
    <source>
        <dbReference type="Google" id="ProtNLM"/>
    </source>
</evidence>
<dbReference type="GO" id="GO:0005886">
    <property type="term" value="C:plasma membrane"/>
    <property type="evidence" value="ECO:0007669"/>
    <property type="project" value="TreeGrafter"/>
</dbReference>
<keyword evidence="5" id="KW-0732">Signal</keyword>
<gene>
    <name evidence="21" type="ORF">RND81_07G126900</name>
</gene>
<keyword evidence="7 16" id="KW-0547">Nucleotide-binding</keyword>
<dbReference type="GO" id="GO:0005524">
    <property type="term" value="F:ATP binding"/>
    <property type="evidence" value="ECO:0007669"/>
    <property type="project" value="UniProtKB-UniRule"/>
</dbReference>
<feature type="region of interest" description="Disordered" evidence="17">
    <location>
        <begin position="669"/>
        <end position="694"/>
    </location>
</feature>
<comment type="catalytic activity">
    <reaction evidence="14">
        <text>L-seryl-[protein] + ATP = O-phospho-L-seryl-[protein] + ADP + H(+)</text>
        <dbReference type="Rhea" id="RHEA:17989"/>
        <dbReference type="Rhea" id="RHEA-COMP:9863"/>
        <dbReference type="Rhea" id="RHEA-COMP:11604"/>
        <dbReference type="ChEBI" id="CHEBI:15378"/>
        <dbReference type="ChEBI" id="CHEBI:29999"/>
        <dbReference type="ChEBI" id="CHEBI:30616"/>
        <dbReference type="ChEBI" id="CHEBI:83421"/>
        <dbReference type="ChEBI" id="CHEBI:456216"/>
    </reaction>
</comment>
<evidence type="ECO:0000256" key="16">
    <source>
        <dbReference type="PROSITE-ProRule" id="PRU10141"/>
    </source>
</evidence>
<dbReference type="PANTHER" id="PTHR27002">
    <property type="entry name" value="RECEPTOR-LIKE SERINE/THREONINE-PROTEIN KINASE SD1-8"/>
    <property type="match status" value="1"/>
</dbReference>
<organism evidence="21 22">
    <name type="scientific">Saponaria officinalis</name>
    <name type="common">Common soapwort</name>
    <name type="synonym">Lychnis saponaria</name>
    <dbReference type="NCBI Taxonomy" id="3572"/>
    <lineage>
        <taxon>Eukaryota</taxon>
        <taxon>Viridiplantae</taxon>
        <taxon>Streptophyta</taxon>
        <taxon>Embryophyta</taxon>
        <taxon>Tracheophyta</taxon>
        <taxon>Spermatophyta</taxon>
        <taxon>Magnoliopsida</taxon>
        <taxon>eudicotyledons</taxon>
        <taxon>Gunneridae</taxon>
        <taxon>Pentapetalae</taxon>
        <taxon>Caryophyllales</taxon>
        <taxon>Caryophyllaceae</taxon>
        <taxon>Caryophylleae</taxon>
        <taxon>Saponaria</taxon>
    </lineage>
</organism>
<reference evidence="21" key="1">
    <citation type="submission" date="2024-03" db="EMBL/GenBank/DDBJ databases">
        <title>WGS assembly of Saponaria officinalis var. Norfolk2.</title>
        <authorList>
            <person name="Jenkins J."/>
            <person name="Shu S."/>
            <person name="Grimwood J."/>
            <person name="Barry K."/>
            <person name="Goodstein D."/>
            <person name="Schmutz J."/>
            <person name="Leebens-Mack J."/>
            <person name="Osbourn A."/>
        </authorList>
    </citation>
    <scope>NUCLEOTIDE SEQUENCE [LARGE SCALE GENOMIC DNA]</scope>
    <source>
        <strain evidence="21">JIC</strain>
    </source>
</reference>
<feature type="binding site" evidence="16">
    <location>
        <position position="398"/>
    </location>
    <ligand>
        <name>ATP</name>
        <dbReference type="ChEBI" id="CHEBI:30616"/>
    </ligand>
</feature>
<dbReference type="InterPro" id="IPR001245">
    <property type="entry name" value="Ser-Thr/Tyr_kinase_cat_dom"/>
</dbReference>
<evidence type="ECO:0000259" key="19">
    <source>
        <dbReference type="PROSITE" id="PS50011"/>
    </source>
</evidence>
<evidence type="ECO:0000256" key="14">
    <source>
        <dbReference type="ARBA" id="ARBA00047558"/>
    </source>
</evidence>
<dbReference type="InterPro" id="IPR000719">
    <property type="entry name" value="Prot_kinase_dom"/>
</dbReference>
<feature type="compositionally biased region" description="Polar residues" evidence="17">
    <location>
        <begin position="669"/>
        <end position="687"/>
    </location>
</feature>
<dbReference type="FunFam" id="3.30.200.20:FF:000142">
    <property type="entry name" value="Cysteine-rich receptor-like protein kinase 10"/>
    <property type="match status" value="1"/>
</dbReference>
<evidence type="ECO:0000313" key="22">
    <source>
        <dbReference type="Proteomes" id="UP001443914"/>
    </source>
</evidence>
<keyword evidence="6" id="KW-0677">Repeat</keyword>
<dbReference type="GO" id="GO:0004674">
    <property type="term" value="F:protein serine/threonine kinase activity"/>
    <property type="evidence" value="ECO:0007669"/>
    <property type="project" value="UniProtKB-KW"/>
</dbReference>
<dbReference type="CDD" id="cd14066">
    <property type="entry name" value="STKc_IRAK"/>
    <property type="match status" value="1"/>
</dbReference>
<evidence type="ECO:0000256" key="2">
    <source>
        <dbReference type="ARBA" id="ARBA00022527"/>
    </source>
</evidence>
<evidence type="ECO:0000256" key="18">
    <source>
        <dbReference type="SAM" id="Phobius"/>
    </source>
</evidence>
<dbReference type="PROSITE" id="PS00108">
    <property type="entry name" value="PROTEIN_KINASE_ST"/>
    <property type="match status" value="1"/>
</dbReference>
<dbReference type="PROSITE" id="PS51473">
    <property type="entry name" value="GNK2"/>
    <property type="match status" value="2"/>
</dbReference>
<keyword evidence="8" id="KW-0418">Kinase</keyword>
<dbReference type="Gene3D" id="3.30.200.20">
    <property type="entry name" value="Phosphorylase Kinase, domain 1"/>
    <property type="match status" value="1"/>
</dbReference>
<keyword evidence="10 18" id="KW-1133">Transmembrane helix</keyword>
<dbReference type="AlphaFoldDB" id="A0AAW1JSA3"/>
<evidence type="ECO:0000256" key="4">
    <source>
        <dbReference type="ARBA" id="ARBA00022692"/>
    </source>
</evidence>
<name>A0AAW1JSA3_SAPOF</name>
<evidence type="ECO:0000256" key="1">
    <source>
        <dbReference type="ARBA" id="ARBA00004167"/>
    </source>
</evidence>
<dbReference type="InterPro" id="IPR002902">
    <property type="entry name" value="GNK2"/>
</dbReference>
<evidence type="ECO:0000256" key="7">
    <source>
        <dbReference type="ARBA" id="ARBA00022741"/>
    </source>
</evidence>
<dbReference type="GO" id="GO:0042742">
    <property type="term" value="P:defense response to bacterium"/>
    <property type="evidence" value="ECO:0007669"/>
    <property type="project" value="TreeGrafter"/>
</dbReference>
<dbReference type="EMBL" id="JBDFQZ010000007">
    <property type="protein sequence ID" value="KAK9706465.1"/>
    <property type="molecule type" value="Genomic_DNA"/>
</dbReference>
<feature type="transmembrane region" description="Helical" evidence="18">
    <location>
        <begin position="308"/>
        <end position="331"/>
    </location>
</feature>
<dbReference type="PROSITE" id="PS00107">
    <property type="entry name" value="PROTEIN_KINASE_ATP"/>
    <property type="match status" value="1"/>
</dbReference>
<comment type="subcellular location">
    <subcellularLocation>
        <location evidence="1">Membrane</location>
        <topology evidence="1">Single-pass membrane protein</topology>
    </subcellularLocation>
</comment>
<dbReference type="PROSITE" id="PS50011">
    <property type="entry name" value="PROTEIN_KINASE_DOM"/>
    <property type="match status" value="1"/>
</dbReference>
<feature type="transmembrane region" description="Helical" evidence="18">
    <location>
        <begin position="25"/>
        <end position="42"/>
    </location>
</feature>
<feature type="domain" description="Gnk2-homologous" evidence="20">
    <location>
        <begin position="163"/>
        <end position="268"/>
    </location>
</feature>
<accession>A0AAW1JSA3</accession>
<evidence type="ECO:0000256" key="17">
    <source>
        <dbReference type="SAM" id="MobiDB-lite"/>
    </source>
</evidence>
<evidence type="ECO:0000256" key="5">
    <source>
        <dbReference type="ARBA" id="ARBA00022729"/>
    </source>
</evidence>
<evidence type="ECO:0000256" key="11">
    <source>
        <dbReference type="ARBA" id="ARBA00023136"/>
    </source>
</evidence>
<comment type="catalytic activity">
    <reaction evidence="15">
        <text>L-threonyl-[protein] + ATP = O-phospho-L-threonyl-[protein] + ADP + H(+)</text>
        <dbReference type="Rhea" id="RHEA:46608"/>
        <dbReference type="Rhea" id="RHEA-COMP:11060"/>
        <dbReference type="Rhea" id="RHEA-COMP:11605"/>
        <dbReference type="ChEBI" id="CHEBI:15378"/>
        <dbReference type="ChEBI" id="CHEBI:30013"/>
        <dbReference type="ChEBI" id="CHEBI:30616"/>
        <dbReference type="ChEBI" id="CHEBI:61977"/>
        <dbReference type="ChEBI" id="CHEBI:456216"/>
    </reaction>
</comment>
<dbReference type="InterPro" id="IPR017441">
    <property type="entry name" value="Protein_kinase_ATP_BS"/>
</dbReference>
<dbReference type="InterPro" id="IPR038408">
    <property type="entry name" value="GNK2_sf"/>
</dbReference>
<keyword evidence="22" id="KW-1185">Reference proteome</keyword>
<keyword evidence="4 18" id="KW-0812">Transmembrane</keyword>
<proteinExistence type="predicted"/>
<dbReference type="InterPro" id="IPR008271">
    <property type="entry name" value="Ser/Thr_kinase_AS"/>
</dbReference>
<evidence type="ECO:0000256" key="6">
    <source>
        <dbReference type="ARBA" id="ARBA00022737"/>
    </source>
</evidence>
<keyword evidence="13" id="KW-0325">Glycoprotein</keyword>
<comment type="caution">
    <text evidence="21">The sequence shown here is derived from an EMBL/GenBank/DDBJ whole genome shotgun (WGS) entry which is preliminary data.</text>
</comment>
<evidence type="ECO:0000256" key="8">
    <source>
        <dbReference type="ARBA" id="ARBA00022777"/>
    </source>
</evidence>
<evidence type="ECO:0000256" key="3">
    <source>
        <dbReference type="ARBA" id="ARBA00022679"/>
    </source>
</evidence>
<dbReference type="PANTHER" id="PTHR27002:SF1050">
    <property type="entry name" value="CYSTEINE-RICH RECEPTOR-LIKE PROTEIN KINASE 5"/>
    <property type="match status" value="1"/>
</dbReference>
<dbReference type="Proteomes" id="UP001443914">
    <property type="component" value="Unassembled WGS sequence"/>
</dbReference>
<dbReference type="Gene3D" id="1.10.510.10">
    <property type="entry name" value="Transferase(Phosphotransferase) domain 1"/>
    <property type="match status" value="1"/>
</dbReference>
<evidence type="ECO:0000256" key="12">
    <source>
        <dbReference type="ARBA" id="ARBA00023170"/>
    </source>
</evidence>
<keyword evidence="2" id="KW-0723">Serine/threonine-protein kinase</keyword>
<keyword evidence="9 16" id="KW-0067">ATP-binding</keyword>
<dbReference type="CDD" id="cd23509">
    <property type="entry name" value="Gnk2-like"/>
    <property type="match status" value="2"/>
</dbReference>
<sequence>MLNIYMHCQSTTNFQHKLYLSLKMYQYNGLLFFIPLVFLTMIHQTTSTYTQLGYLCSNSTVFANNSAYQTNLNTLFRSLSSNATNNPSGYYRTRVGTPTGETIYGHYLCRGDQNSSSCHGCVSTATTTDLPKTYCPNTKVAIIWYDECLVRYSNQSFFDNMDLSPSMLYWSAKIIIGNKTWFMDAVENMISNVIATNAAEGGPYKKFATGFTNYSVFQPIYGLGQCTPDLSSSDCYQCIYSSIQAFRQTPGGRNLVPSCVVRYEIYPFFNLSYLPESPRPPESSPLPSPASDLNPPVAPSGKKVSTKLIVSIIAALLVFSAALFLICICFLKKKARKSYVTTATEISDQEFTAESLQYDLTTLLSATNNFSDGNKLGEGGFGGVYKGTLSNGQLIAVKRLSVSSSQGIQEFKTEVMLVAKLQHRNLVRLLGFCYTGEEKLLVYEYIANTSLDNFLFDYENRKQLSWQKRYNIIRGIARGLLYLHHDSQLRIIHRDLKASNILLDEEMNPKISDFGTSRIFGVDHSQSNYTNRVVGTYGYMAPEYAMQGQFSIKSDVYSFGVLVLEIISGKRNYAFNQPSDSDDLLCYAWSQWEARTPLECVDPTIRESCSNDGEVMRCIQLGLLCVQESVEDRPTMANVVLTLESYSVTLPIPEQPDPFTRTRVESTFSKRVGSNNSSTPLSVNEVSITEPEPR</sequence>
<dbReference type="SUPFAM" id="SSF56112">
    <property type="entry name" value="Protein kinase-like (PK-like)"/>
    <property type="match status" value="1"/>
</dbReference>
<evidence type="ECO:0000313" key="21">
    <source>
        <dbReference type="EMBL" id="KAK9706465.1"/>
    </source>
</evidence>
<evidence type="ECO:0000256" key="9">
    <source>
        <dbReference type="ARBA" id="ARBA00022840"/>
    </source>
</evidence>
<keyword evidence="11 18" id="KW-0472">Membrane</keyword>
<dbReference type="SMART" id="SM00220">
    <property type="entry name" value="S_TKc"/>
    <property type="match status" value="1"/>
</dbReference>
<keyword evidence="3" id="KW-0808">Transferase</keyword>
<dbReference type="Pfam" id="PF07714">
    <property type="entry name" value="PK_Tyr_Ser-Thr"/>
    <property type="match status" value="1"/>
</dbReference>
<protein>
    <recommendedName>
        <fullName evidence="23">Cysteine-rich receptor-like protein kinase 10</fullName>
    </recommendedName>
</protein>
<dbReference type="Gene3D" id="3.30.430.20">
    <property type="entry name" value="Gnk2 domain, C-X8-C-X2-C motif"/>
    <property type="match status" value="2"/>
</dbReference>
<feature type="domain" description="Protein kinase" evidence="19">
    <location>
        <begin position="370"/>
        <end position="647"/>
    </location>
</feature>
<dbReference type="Pfam" id="PF01657">
    <property type="entry name" value="Stress-antifung"/>
    <property type="match status" value="2"/>
</dbReference>
<evidence type="ECO:0000256" key="15">
    <source>
        <dbReference type="ARBA" id="ARBA00047951"/>
    </source>
</evidence>
<dbReference type="InterPro" id="IPR011009">
    <property type="entry name" value="Kinase-like_dom_sf"/>
</dbReference>
<keyword evidence="12" id="KW-0675">Receptor</keyword>
<evidence type="ECO:0000259" key="20">
    <source>
        <dbReference type="PROSITE" id="PS51473"/>
    </source>
</evidence>
<evidence type="ECO:0000256" key="10">
    <source>
        <dbReference type="ARBA" id="ARBA00022989"/>
    </source>
</evidence>
<evidence type="ECO:0000256" key="13">
    <source>
        <dbReference type="ARBA" id="ARBA00023180"/>
    </source>
</evidence>